<sequence length="347" mass="38146">MLITRKGFWLAILSFAVTGSLTFPAKAGVISQFTEISSYQRSCPGLADPNFSSNWGAAIKTIYEVESFGTDIACHFNGSFQRNFYNADGSPKRPGLPAGVPYTLAEVGTTEAAIAFGANNAEIGSIDGDFYGKVTLDADNLGLPEIKIKSSSDALERNSVNGFAATEYQWLGAAQTLSYSVNFDFFNSYALWGIPGATEVHDYSLGLTFGVSQDMEFSYDVPFNFDFGNVQTTAAFMSHMLEMIDSDLENPFMGSLTINFDVDTGDKFWLWTQVQAFGLNGGFIDATHTVTSALAVEGLSQEESKRLFATDLRQVPNQIPLPSGLVWWFTALLLLCWKRRKIAIRRR</sequence>
<evidence type="ECO:0000256" key="2">
    <source>
        <dbReference type="SAM" id="SignalP"/>
    </source>
</evidence>
<dbReference type="OrthoDB" id="6228960at2"/>
<keyword evidence="1" id="KW-0812">Transmembrane</keyword>
<reference evidence="3 4" key="1">
    <citation type="submission" date="2019-01" db="EMBL/GenBank/DDBJ databases">
        <authorList>
            <person name="Chen W.-M."/>
        </authorList>
    </citation>
    <scope>NUCLEOTIDE SEQUENCE [LARGE SCALE GENOMIC DNA]</scope>
    <source>
        <strain evidence="3 4">KYPC3</strain>
    </source>
</reference>
<evidence type="ECO:0008006" key="5">
    <source>
        <dbReference type="Google" id="ProtNLM"/>
    </source>
</evidence>
<organism evidence="3 4">
    <name type="scientific">Rheinheimera riviphila</name>
    <dbReference type="NCBI Taxonomy" id="1834037"/>
    <lineage>
        <taxon>Bacteria</taxon>
        <taxon>Pseudomonadati</taxon>
        <taxon>Pseudomonadota</taxon>
        <taxon>Gammaproteobacteria</taxon>
        <taxon>Chromatiales</taxon>
        <taxon>Chromatiaceae</taxon>
        <taxon>Rheinheimera</taxon>
    </lineage>
</organism>
<evidence type="ECO:0000313" key="4">
    <source>
        <dbReference type="Proteomes" id="UP000283077"/>
    </source>
</evidence>
<accession>A0A437QM22</accession>
<feature type="signal peptide" evidence="2">
    <location>
        <begin position="1"/>
        <end position="27"/>
    </location>
</feature>
<proteinExistence type="predicted"/>
<dbReference type="RefSeq" id="WP_127699689.1">
    <property type="nucleotide sequence ID" value="NZ_SACS01000014.1"/>
</dbReference>
<keyword evidence="1" id="KW-1133">Transmembrane helix</keyword>
<comment type="caution">
    <text evidence="3">The sequence shown here is derived from an EMBL/GenBank/DDBJ whole genome shotgun (WGS) entry which is preliminary data.</text>
</comment>
<protein>
    <recommendedName>
        <fullName evidence="5">PEP-CTERM sorting domain-containing protein</fullName>
    </recommendedName>
</protein>
<name>A0A437QM22_9GAMM</name>
<feature type="chain" id="PRO_5019372151" description="PEP-CTERM sorting domain-containing protein" evidence="2">
    <location>
        <begin position="28"/>
        <end position="347"/>
    </location>
</feature>
<keyword evidence="1" id="KW-0472">Membrane</keyword>
<dbReference type="Proteomes" id="UP000283077">
    <property type="component" value="Unassembled WGS sequence"/>
</dbReference>
<dbReference type="AlphaFoldDB" id="A0A437QM22"/>
<dbReference type="EMBL" id="SACS01000014">
    <property type="protein sequence ID" value="RVU35563.1"/>
    <property type="molecule type" value="Genomic_DNA"/>
</dbReference>
<keyword evidence="4" id="KW-1185">Reference proteome</keyword>
<gene>
    <name evidence="3" type="ORF">EOE67_13290</name>
</gene>
<evidence type="ECO:0000313" key="3">
    <source>
        <dbReference type="EMBL" id="RVU35563.1"/>
    </source>
</evidence>
<keyword evidence="2" id="KW-0732">Signal</keyword>
<feature type="transmembrane region" description="Helical" evidence="1">
    <location>
        <begin position="319"/>
        <end position="337"/>
    </location>
</feature>
<evidence type="ECO:0000256" key="1">
    <source>
        <dbReference type="SAM" id="Phobius"/>
    </source>
</evidence>